<dbReference type="InterPro" id="IPR043168">
    <property type="entry name" value="DegV_C"/>
</dbReference>
<evidence type="ECO:0000313" key="4">
    <source>
        <dbReference type="Proteomes" id="UP000245021"/>
    </source>
</evidence>
<gene>
    <name evidence="3" type="primary">degV_1</name>
    <name evidence="3" type="ORF">NtB2_01159</name>
</gene>
<dbReference type="PANTHER" id="PTHR33434:SF2">
    <property type="entry name" value="FATTY ACID-BINDING PROTEIN TM_1468"/>
    <property type="match status" value="1"/>
</dbReference>
<comment type="function">
    <text evidence="1">May bind long-chain fatty acids, such as palmitate, and may play a role in lipid transport or fatty acid metabolism.</text>
</comment>
<dbReference type="NCBIfam" id="TIGR00762">
    <property type="entry name" value="DegV"/>
    <property type="match status" value="1"/>
</dbReference>
<dbReference type="Gene3D" id="2.20.28.50">
    <property type="entry name" value="degv family protein"/>
    <property type="match status" value="1"/>
</dbReference>
<proteinExistence type="predicted"/>
<comment type="caution">
    <text evidence="3">The sequence shown here is derived from an EMBL/GenBank/DDBJ whole genome shotgun (WGS) entry which is preliminary data.</text>
</comment>
<evidence type="ECO:0000256" key="2">
    <source>
        <dbReference type="ARBA" id="ARBA00023121"/>
    </source>
</evidence>
<dbReference type="AlphaFoldDB" id="A0A2R5HGA9"/>
<protein>
    <submittedName>
        <fullName evidence="3">DegV family protein</fullName>
    </submittedName>
</protein>
<dbReference type="Proteomes" id="UP000245021">
    <property type="component" value="Unassembled WGS sequence"/>
</dbReference>
<dbReference type="OrthoDB" id="9780660at2"/>
<dbReference type="EMBL" id="BFFO01000006">
    <property type="protein sequence ID" value="GBG97022.1"/>
    <property type="molecule type" value="Genomic_DNA"/>
</dbReference>
<dbReference type="Gene3D" id="3.40.50.10440">
    <property type="entry name" value="Dihydroxyacetone kinase, domain 1"/>
    <property type="match status" value="1"/>
</dbReference>
<evidence type="ECO:0000313" key="3">
    <source>
        <dbReference type="EMBL" id="GBG97022.1"/>
    </source>
</evidence>
<dbReference type="SUPFAM" id="SSF82549">
    <property type="entry name" value="DAK1/DegV-like"/>
    <property type="match status" value="1"/>
</dbReference>
<sequence length="288" mass="30835">MSFKIITDSTADLPDSYVAEHDIIVLGMTVTVGDDSYETVGEGRLTNDTLLAEIAKGKKVQTAQVNSGQFLEVFKASAQAGEEVLYLAFSSGLSGTYQSSVMAREMALEEFPEAKITVFDTLAAASGEGFIVEEVVKLREAGHSVEEVVSQLEHLSTHLQSLFMVDDLNHLALGGRISKAVAVMGTMANIKPLLYVDKPGTLQQAGRVRGKKKALNSLIKDTLEGMDTAYSKVIVSYSGEDATAQEIKACFLEAGVQEVEVRPLSPTIVTHTGAGTIAIFSMGRNPRA</sequence>
<keyword evidence="4" id="KW-1185">Reference proteome</keyword>
<organism evidence="3 4">
    <name type="scientific">Lactococcus termiticola</name>
    <dbReference type="NCBI Taxonomy" id="2169526"/>
    <lineage>
        <taxon>Bacteria</taxon>
        <taxon>Bacillati</taxon>
        <taxon>Bacillota</taxon>
        <taxon>Bacilli</taxon>
        <taxon>Lactobacillales</taxon>
        <taxon>Streptococcaceae</taxon>
        <taxon>Lactococcus</taxon>
    </lineage>
</organism>
<dbReference type="PROSITE" id="PS51482">
    <property type="entry name" value="DEGV"/>
    <property type="match status" value="1"/>
</dbReference>
<dbReference type="Pfam" id="PF02645">
    <property type="entry name" value="DegV"/>
    <property type="match status" value="1"/>
</dbReference>
<keyword evidence="2" id="KW-0446">Lipid-binding</keyword>
<name>A0A2R5HGA9_9LACT</name>
<dbReference type="PANTHER" id="PTHR33434">
    <property type="entry name" value="DEGV DOMAIN-CONTAINING PROTEIN DR_1986-RELATED"/>
    <property type="match status" value="1"/>
</dbReference>
<dbReference type="Gene3D" id="3.30.1180.10">
    <property type="match status" value="1"/>
</dbReference>
<dbReference type="InterPro" id="IPR003797">
    <property type="entry name" value="DegV"/>
</dbReference>
<evidence type="ECO:0000256" key="1">
    <source>
        <dbReference type="ARBA" id="ARBA00003238"/>
    </source>
</evidence>
<accession>A0A2R5HGA9</accession>
<dbReference type="InterPro" id="IPR050270">
    <property type="entry name" value="DegV_domain_contain"/>
</dbReference>
<reference evidence="3 4" key="1">
    <citation type="journal article" date="2018" name="Genome Announc.">
        <title>Draft Genome Sequence of Lactococcus sp. Strain NtB2 (JCM 32569), Isolated from the Gut of the Higher Termite Nasutitermes takasagoensis.</title>
        <authorList>
            <person name="Noda S."/>
            <person name="Aihara C."/>
            <person name="Yuki M."/>
            <person name="Ohkuma M."/>
        </authorList>
    </citation>
    <scope>NUCLEOTIDE SEQUENCE [LARGE SCALE GENOMIC DNA]</scope>
    <source>
        <strain evidence="3 4">NtB2</strain>
    </source>
</reference>
<dbReference type="RefSeq" id="WP_109245987.1">
    <property type="nucleotide sequence ID" value="NZ_BFFO01000006.1"/>
</dbReference>
<dbReference type="GO" id="GO:0008289">
    <property type="term" value="F:lipid binding"/>
    <property type="evidence" value="ECO:0007669"/>
    <property type="project" value="UniProtKB-KW"/>
</dbReference>